<dbReference type="Proteomes" id="UP001159363">
    <property type="component" value="Chromosome 3"/>
</dbReference>
<evidence type="ECO:0000313" key="2">
    <source>
        <dbReference type="EMBL" id="KAJ8889322.1"/>
    </source>
</evidence>
<accession>A0ABQ9HY64</accession>
<feature type="region of interest" description="Disordered" evidence="1">
    <location>
        <begin position="1"/>
        <end position="32"/>
    </location>
</feature>
<organism evidence="2 3">
    <name type="scientific">Dryococelus australis</name>
    <dbReference type="NCBI Taxonomy" id="614101"/>
    <lineage>
        <taxon>Eukaryota</taxon>
        <taxon>Metazoa</taxon>
        <taxon>Ecdysozoa</taxon>
        <taxon>Arthropoda</taxon>
        <taxon>Hexapoda</taxon>
        <taxon>Insecta</taxon>
        <taxon>Pterygota</taxon>
        <taxon>Neoptera</taxon>
        <taxon>Polyneoptera</taxon>
        <taxon>Phasmatodea</taxon>
        <taxon>Verophasmatodea</taxon>
        <taxon>Anareolatae</taxon>
        <taxon>Phasmatidae</taxon>
        <taxon>Eurycanthinae</taxon>
        <taxon>Dryococelus</taxon>
    </lineage>
</organism>
<sequence>MTLTPSQHRHKHQTHDGHLTKTTTTVGPSVSGEDGGSVVTNFTLCLRQLLCQLKYVLIGAVKFFQGLGDREIAEKIQRLSASSGRIPTYESLQGSHREWKSVLPSNSDVSGTFMLVGHDWEREREREGGWGGHVGRAWTPVDAATHVGRQACSAVNEKPPPPPAPREARRPHAVLITLRLGEGSLLRPTHARPPCSRHNKFSREQPPAWSAPAFYISLSPRALTILHCRIEGPRRSGFSPRPGHSRIFPCRNFAGRCRWSAGFSRGSPVSPALSFRHCSILTSIALIGSQDLYVKSRPNLFTHSLYARLAIVRPSEVTLDAATLGVERRHFSFLRRRESCSLPEEQRGGCTRSQTLIRHYHVSIHVKSTRPHTSLPSTPQQEHHPPGCRTGVAKPRADFITNSLYTLFLVREVAATASHTGVTGQRERNRPRYTCKPQGYTATESNIPRLNKKALNMFSNEFPRCGANLKWDYKSEIVKVNQGLSFQHYRLVTNYTIEINTLFLLARAHDYHSSMTWSLREAMMRVRGYWRGRAIPGSISRHSDANEKISFTSVDLCHENQRRNARGMGDPRENPPTSRIVLHDSHLGKSGSPWWEASRLTAQPPRPPRSNGL</sequence>
<protein>
    <submittedName>
        <fullName evidence="2">Uncharacterized protein</fullName>
    </submittedName>
</protein>
<reference evidence="2 3" key="1">
    <citation type="submission" date="2023-02" db="EMBL/GenBank/DDBJ databases">
        <title>LHISI_Scaffold_Assembly.</title>
        <authorList>
            <person name="Stuart O.P."/>
            <person name="Cleave R."/>
            <person name="Magrath M.J.L."/>
            <person name="Mikheyev A.S."/>
        </authorList>
    </citation>
    <scope>NUCLEOTIDE SEQUENCE [LARGE SCALE GENOMIC DNA]</scope>
    <source>
        <strain evidence="2">Daus_M_001</strain>
        <tissue evidence="2">Leg muscle</tissue>
    </source>
</reference>
<feature type="compositionally biased region" description="Polar residues" evidence="1">
    <location>
        <begin position="371"/>
        <end position="380"/>
    </location>
</feature>
<feature type="region of interest" description="Disordered" evidence="1">
    <location>
        <begin position="562"/>
        <end position="613"/>
    </location>
</feature>
<evidence type="ECO:0000313" key="3">
    <source>
        <dbReference type="Proteomes" id="UP001159363"/>
    </source>
</evidence>
<proteinExistence type="predicted"/>
<name>A0ABQ9HY64_9NEOP</name>
<feature type="region of interest" description="Disordered" evidence="1">
    <location>
        <begin position="369"/>
        <end position="388"/>
    </location>
</feature>
<evidence type="ECO:0000256" key="1">
    <source>
        <dbReference type="SAM" id="MobiDB-lite"/>
    </source>
</evidence>
<feature type="compositionally biased region" description="Pro residues" evidence="1">
    <location>
        <begin position="604"/>
        <end position="613"/>
    </location>
</feature>
<keyword evidence="3" id="KW-1185">Reference proteome</keyword>
<comment type="caution">
    <text evidence="2">The sequence shown here is derived from an EMBL/GenBank/DDBJ whole genome shotgun (WGS) entry which is preliminary data.</text>
</comment>
<gene>
    <name evidence="2" type="ORF">PR048_008821</name>
</gene>
<dbReference type="EMBL" id="JARBHB010000003">
    <property type="protein sequence ID" value="KAJ8889322.1"/>
    <property type="molecule type" value="Genomic_DNA"/>
</dbReference>